<keyword evidence="2" id="KW-1185">Reference proteome</keyword>
<organism evidence="1 2">
    <name type="scientific">Mixta intestinalis</name>
    <dbReference type="NCBI Taxonomy" id="1615494"/>
    <lineage>
        <taxon>Bacteria</taxon>
        <taxon>Pseudomonadati</taxon>
        <taxon>Pseudomonadota</taxon>
        <taxon>Gammaproteobacteria</taxon>
        <taxon>Enterobacterales</taxon>
        <taxon>Erwiniaceae</taxon>
        <taxon>Mixta</taxon>
    </lineage>
</organism>
<dbReference type="PROSITE" id="PS51257">
    <property type="entry name" value="PROKAR_LIPOPROTEIN"/>
    <property type="match status" value="1"/>
</dbReference>
<reference evidence="1 2" key="1">
    <citation type="submission" date="2018-03" db="EMBL/GenBank/DDBJ databases">
        <title>Pantoea intestinalis SRCM103226 isolated form the mealworm.</title>
        <authorList>
            <person name="Jeong D.-Y."/>
            <person name="Kim J.W."/>
        </authorList>
    </citation>
    <scope>NUCLEOTIDE SEQUENCE [LARGE SCALE GENOMIC DNA]</scope>
    <source>
        <strain evidence="1 2">SRCM103226</strain>
        <plasmid evidence="1 2">unnamed1</plasmid>
    </source>
</reference>
<geneLocation type="plasmid" evidence="1 2">
    <name>unnamed1</name>
</geneLocation>
<dbReference type="Proteomes" id="UP000464053">
    <property type="component" value="Plasmid unnamed1"/>
</dbReference>
<evidence type="ECO:0000313" key="2">
    <source>
        <dbReference type="Proteomes" id="UP000464053"/>
    </source>
</evidence>
<proteinExistence type="predicted"/>
<keyword evidence="1" id="KW-0614">Plasmid</keyword>
<dbReference type="EMBL" id="CP028272">
    <property type="protein sequence ID" value="QHM74027.1"/>
    <property type="molecule type" value="Genomic_DNA"/>
</dbReference>
<dbReference type="KEGG" id="mint:C7M51_04388"/>
<dbReference type="AlphaFoldDB" id="A0A6P1Q7L4"/>
<gene>
    <name evidence="1" type="ORF">C7M51_04388</name>
</gene>
<sequence length="195" mass="21356">MRYPQEAQKGGFVIKTNPFLISILAVTLSGCSGMNSDFEFNEPAKDNGIWMSEADDMSAGSNDIPAAATVAGGYSNTGIRLNDYRLIDTGAIRLEPHNDVTADREYLTGSMSEPLASSGQVRPFTRENGELRTVLQQSAYCNAAHCFPEPTAAFRRPDDVMRIWIAPYVSPDNNVHMGEIIYSVSSHGDWNGILM</sequence>
<accession>A0A6P1Q7L4</accession>
<dbReference type="Pfam" id="PF09676">
    <property type="entry name" value="TraV"/>
    <property type="match status" value="1"/>
</dbReference>
<evidence type="ECO:0008006" key="3">
    <source>
        <dbReference type="Google" id="ProtNLM"/>
    </source>
</evidence>
<protein>
    <recommendedName>
        <fullName evidence="3">Type IV conjugative transfer system protein TraV</fullName>
    </recommendedName>
</protein>
<dbReference type="InterPro" id="IPR014118">
    <property type="entry name" value="T4SS_TraV"/>
</dbReference>
<evidence type="ECO:0000313" key="1">
    <source>
        <dbReference type="EMBL" id="QHM74027.1"/>
    </source>
</evidence>
<name>A0A6P1Q7L4_9GAMM</name>